<dbReference type="AlphaFoldDB" id="J9F4Y3"/>
<name>J9F4Y3_9ZZZZ</name>
<evidence type="ECO:0000313" key="2">
    <source>
        <dbReference type="EMBL" id="EJW89538.1"/>
    </source>
</evidence>
<keyword evidence="1" id="KW-0812">Transmembrane</keyword>
<protein>
    <submittedName>
        <fullName evidence="2">Uncharacterized protein</fullName>
    </submittedName>
</protein>
<feature type="transmembrane region" description="Helical" evidence="1">
    <location>
        <begin position="31"/>
        <end position="51"/>
    </location>
</feature>
<gene>
    <name evidence="2" type="ORF">EVA_22353</name>
</gene>
<organism evidence="2">
    <name type="scientific">gut metagenome</name>
    <dbReference type="NCBI Taxonomy" id="749906"/>
    <lineage>
        <taxon>unclassified sequences</taxon>
        <taxon>metagenomes</taxon>
        <taxon>organismal metagenomes</taxon>
    </lineage>
</organism>
<keyword evidence="1" id="KW-0472">Membrane</keyword>
<keyword evidence="1" id="KW-1133">Transmembrane helix</keyword>
<reference evidence="2" key="1">
    <citation type="journal article" date="2012" name="PLoS ONE">
        <title>Gene sets for utilization of primary and secondary nutrition supplies in the distal gut of endangered iberian lynx.</title>
        <authorList>
            <person name="Alcaide M."/>
            <person name="Messina E."/>
            <person name="Richter M."/>
            <person name="Bargiela R."/>
            <person name="Peplies J."/>
            <person name="Huws S.A."/>
            <person name="Newbold C.J."/>
            <person name="Golyshin P.N."/>
            <person name="Simon M.A."/>
            <person name="Lopez G."/>
            <person name="Yakimov M.M."/>
            <person name="Ferrer M."/>
        </authorList>
    </citation>
    <scope>NUCLEOTIDE SEQUENCE</scope>
</reference>
<comment type="caution">
    <text evidence="2">The sequence shown here is derived from an EMBL/GenBank/DDBJ whole genome shotgun (WGS) entry which is preliminary data.</text>
</comment>
<dbReference type="EMBL" id="AMCI01009415">
    <property type="protein sequence ID" value="EJW89538.1"/>
    <property type="molecule type" value="Genomic_DNA"/>
</dbReference>
<accession>J9F4Y3</accession>
<evidence type="ECO:0000256" key="1">
    <source>
        <dbReference type="SAM" id="Phobius"/>
    </source>
</evidence>
<sequence length="52" mass="6242">MDVDTASTLYQLRECYFCHKRHVCRVIYYKGNFSLIIFILFGVIFLSHGYFI</sequence>
<proteinExistence type="predicted"/>